<dbReference type="AlphaFoldDB" id="A0A7G9YZT9"/>
<keyword evidence="1" id="KW-0812">Transmembrane</keyword>
<keyword evidence="1" id="KW-1133">Transmembrane helix</keyword>
<protein>
    <submittedName>
        <fullName evidence="2">Uncharacterized protein</fullName>
    </submittedName>
</protein>
<sequence>MNKIYEQYNQWKERRKSWFWKLFLSGVNGIIATFITIFSIIEKIEIPTFKIGVIIVLGIYCFTVMVSIGVWAFYSFKMKQIRDKLD</sequence>
<name>A0A7G9YZT9_9EURY</name>
<feature type="transmembrane region" description="Helical" evidence="1">
    <location>
        <begin position="53"/>
        <end position="74"/>
    </location>
</feature>
<reference evidence="2" key="1">
    <citation type="submission" date="2020-06" db="EMBL/GenBank/DDBJ databases">
        <title>Unique genomic features of the anaerobic methanotrophic archaea.</title>
        <authorList>
            <person name="Chadwick G.L."/>
            <person name="Skennerton C.T."/>
            <person name="Laso-Perez R."/>
            <person name="Leu A.O."/>
            <person name="Speth D.R."/>
            <person name="Yu H."/>
            <person name="Morgan-Lang C."/>
            <person name="Hatzenpichler R."/>
            <person name="Goudeau D."/>
            <person name="Malmstrom R."/>
            <person name="Brazelton W.J."/>
            <person name="Woyke T."/>
            <person name="Hallam S.J."/>
            <person name="Tyson G.W."/>
            <person name="Wegener G."/>
            <person name="Boetius A."/>
            <person name="Orphan V."/>
        </authorList>
    </citation>
    <scope>NUCLEOTIDE SEQUENCE</scope>
</reference>
<organism evidence="2">
    <name type="scientific">Candidatus Methanophagaceae archaeon ANME-1 ERB6</name>
    <dbReference type="NCBI Taxonomy" id="2759912"/>
    <lineage>
        <taxon>Archaea</taxon>
        <taxon>Methanobacteriati</taxon>
        <taxon>Methanobacteriota</taxon>
        <taxon>Stenosarchaea group</taxon>
        <taxon>Methanomicrobia</taxon>
        <taxon>Candidatus Methanophagales</taxon>
        <taxon>Candidatus Methanophagaceae</taxon>
    </lineage>
</organism>
<accession>A0A7G9YZT9</accession>
<evidence type="ECO:0000256" key="1">
    <source>
        <dbReference type="SAM" id="Phobius"/>
    </source>
</evidence>
<proteinExistence type="predicted"/>
<evidence type="ECO:0000313" key="2">
    <source>
        <dbReference type="EMBL" id="QNO53523.1"/>
    </source>
</evidence>
<keyword evidence="1" id="KW-0472">Membrane</keyword>
<dbReference type="EMBL" id="MT631544">
    <property type="protein sequence ID" value="QNO53523.1"/>
    <property type="molecule type" value="Genomic_DNA"/>
</dbReference>
<feature type="transmembrane region" description="Helical" evidence="1">
    <location>
        <begin position="20"/>
        <end position="41"/>
    </location>
</feature>
<gene>
    <name evidence="2" type="ORF">FLCOADKM_00013</name>
</gene>